<feature type="compositionally biased region" description="Basic and acidic residues" evidence="1">
    <location>
        <begin position="795"/>
        <end position="820"/>
    </location>
</feature>
<dbReference type="AlphaFoldDB" id="A0A4P9XMD2"/>
<keyword evidence="2" id="KW-0472">Membrane</keyword>
<reference evidence="4" key="1">
    <citation type="journal article" date="2018" name="Nat. Microbiol.">
        <title>Leveraging single-cell genomics to expand the fungal tree of life.</title>
        <authorList>
            <person name="Ahrendt S.R."/>
            <person name="Quandt C.A."/>
            <person name="Ciobanu D."/>
            <person name="Clum A."/>
            <person name="Salamov A."/>
            <person name="Andreopoulos B."/>
            <person name="Cheng J.F."/>
            <person name="Woyke T."/>
            <person name="Pelin A."/>
            <person name="Henrissat B."/>
            <person name="Reynolds N.K."/>
            <person name="Benny G.L."/>
            <person name="Smith M.E."/>
            <person name="James T.Y."/>
            <person name="Grigoriev I.V."/>
        </authorList>
    </citation>
    <scope>NUCLEOTIDE SEQUENCE [LARGE SCALE GENOMIC DNA]</scope>
    <source>
        <strain evidence="4">RSA 1356</strain>
    </source>
</reference>
<protein>
    <recommendedName>
        <fullName evidence="5">PPPDE domain-containing protein</fullName>
    </recommendedName>
</protein>
<keyword evidence="2" id="KW-0812">Transmembrane</keyword>
<evidence type="ECO:0000256" key="1">
    <source>
        <dbReference type="SAM" id="MobiDB-lite"/>
    </source>
</evidence>
<keyword evidence="4" id="KW-1185">Reference proteome</keyword>
<gene>
    <name evidence="3" type="ORF">THASP1DRAFT_31126</name>
</gene>
<dbReference type="EMBL" id="KZ992773">
    <property type="protein sequence ID" value="RKP07058.1"/>
    <property type="molecule type" value="Genomic_DNA"/>
</dbReference>
<dbReference type="Proteomes" id="UP000271241">
    <property type="component" value="Unassembled WGS sequence"/>
</dbReference>
<dbReference type="OrthoDB" id="5577077at2759"/>
<evidence type="ECO:0000313" key="3">
    <source>
        <dbReference type="EMBL" id="RKP07058.1"/>
    </source>
</evidence>
<organism evidence="3 4">
    <name type="scientific">Thamnocephalis sphaerospora</name>
    <dbReference type="NCBI Taxonomy" id="78915"/>
    <lineage>
        <taxon>Eukaryota</taxon>
        <taxon>Fungi</taxon>
        <taxon>Fungi incertae sedis</taxon>
        <taxon>Zoopagomycota</taxon>
        <taxon>Zoopagomycotina</taxon>
        <taxon>Zoopagomycetes</taxon>
        <taxon>Zoopagales</taxon>
        <taxon>Sigmoideomycetaceae</taxon>
        <taxon>Thamnocephalis</taxon>
    </lineage>
</organism>
<accession>A0A4P9XMD2</accession>
<evidence type="ECO:0000256" key="2">
    <source>
        <dbReference type="SAM" id="Phobius"/>
    </source>
</evidence>
<feature type="compositionally biased region" description="Basic and acidic residues" evidence="1">
    <location>
        <begin position="758"/>
        <end position="779"/>
    </location>
</feature>
<feature type="transmembrane region" description="Helical" evidence="2">
    <location>
        <begin position="44"/>
        <end position="65"/>
    </location>
</feature>
<sequence length="820" mass="95169">MTPDQDNSTGPSSLSPWFATTMNGLLERYSLDGDEVWRQSGEHLWTLVITLVLGFFIFFVLWRYARRPSHIARWSLEEVEASATASEYADRLAGSAHAKRQLLTHSLLNDRYDVKFGNDEEVVVKRPKDFSRFKRFCYVLYNHGLHGIFKRNSHALPDLSTADAERGWLVYTFICDDSDCTELNDVLSLALNRYLVNTSASELTPKYMLEQSLYFSRICGYLHSRKVPLLAREFDWNDAAFVQRLCSFGRVLSPKQYRVTVDLAYPMAEGVLTLQLKIEVPIFQAGQKALLQYDYAKIGALQRLNDAKKRAKEQWRQLIDMSGSDDEAEETLDYETKQLLAQERMQRYKDNRNVTICISECLQQLPQMTIQQALVCSTLMLANAFVKRVRVKDGGKMDECTKLLKSLVLAMKLGLTPDVFGKNEGFEKFVTKNHLHRYLFIQKHELTVDADGVLYILRNGKLCAWKDIAASIRVDPANGTLLGQYSRHGLVEQGVYDWEVLEPFYVEQQLPPPWGNRYLFEFCSWIIDRPRMMGDHSYMRLKTPKGEWYSVGQYRPAKMGFHEQFVFPMKIKTSKFMSPDVSEYWNGSYTVLSMQITEEQFYKMKAQIEHDQVNGDHTYQLFHGNCTKYAKSIAAIAGIDLPSSIPILEALNWKHTPKWAKPFLKRCWAVMFNLFGLVFGSGMIDNELKNEAKFKDVRPFIKDLHDLTNPEKTITDHPFIIGHYVLKVVERWRTEHGEELRAKLEQLSLELQQLDAEPNTRSRSRDGRQAREEELRRAIQETQQELGDLPYALPERFRTHPDSPTREYDDEDPSQRIWEE</sequence>
<evidence type="ECO:0008006" key="5">
    <source>
        <dbReference type="Google" id="ProtNLM"/>
    </source>
</evidence>
<name>A0A4P9XMD2_9FUNG</name>
<feature type="region of interest" description="Disordered" evidence="1">
    <location>
        <begin position="753"/>
        <end position="820"/>
    </location>
</feature>
<keyword evidence="2" id="KW-1133">Transmembrane helix</keyword>
<proteinExistence type="predicted"/>
<evidence type="ECO:0000313" key="4">
    <source>
        <dbReference type="Proteomes" id="UP000271241"/>
    </source>
</evidence>